<dbReference type="Proteomes" id="UP000265916">
    <property type="component" value="Unassembled WGS sequence"/>
</dbReference>
<dbReference type="EMBL" id="NRJG01000030">
    <property type="protein sequence ID" value="RIY39580.1"/>
    <property type="molecule type" value="Genomic_DNA"/>
</dbReference>
<comment type="caution">
    <text evidence="1">The sequence shown here is derived from an EMBL/GenBank/DDBJ whole genome shotgun (WGS) entry which is preliminary data.</text>
</comment>
<evidence type="ECO:0000313" key="2">
    <source>
        <dbReference type="Proteomes" id="UP000265916"/>
    </source>
</evidence>
<keyword evidence="2" id="KW-1185">Reference proteome</keyword>
<name>A0A3A1YRL3_9GAMM</name>
<proteinExistence type="predicted"/>
<dbReference type="AlphaFoldDB" id="A0A3A1YRL3"/>
<sequence>MVYYTFDEIFRIKKEFSEHKAGPVIVQTSTFDQQIHKANFTYIQLSNPKQTEIDLAPNLAPNVEKTEEDENLAVAKIYLQQYCQNIDLELEFNHCLTKVLEKPAQFSALVDYNNVDKFNSTATTLINYLQGLTLLTNEQQMGITQMLTEYASSKGNAFLGSYYKYLLLITDPYILHVDKDKVASFAEKPFPEQTKNYLKQVFKKENIDEYIANRAISINTRYFLYIANEIIEKIKIDEDYLKQQGKPADNNFTVFAANLLHLLRVYIDNDIPSDYLSYEDVEAYLSGKVELISYMQLAYVSTLVSMNEFSSDFLRLILQIYPECQDFDSLYQKVSGIIESFDALQISLDEVDEVSQEVPPGENDVELHKN</sequence>
<reference evidence="1 2" key="1">
    <citation type="submission" date="2017-08" db="EMBL/GenBank/DDBJ databases">
        <title>Reclassification of Bisgaard taxon 37 and 44.</title>
        <authorList>
            <person name="Christensen H."/>
        </authorList>
    </citation>
    <scope>NUCLEOTIDE SEQUENCE [LARGE SCALE GENOMIC DNA]</scope>
    <source>
        <strain evidence="1 2">111</strain>
    </source>
</reference>
<organism evidence="1 2">
    <name type="scientific">Psittacicella hinzii</name>
    <dbReference type="NCBI Taxonomy" id="2028575"/>
    <lineage>
        <taxon>Bacteria</taxon>
        <taxon>Pseudomonadati</taxon>
        <taxon>Pseudomonadota</taxon>
        <taxon>Gammaproteobacteria</taxon>
        <taxon>Pasteurellales</taxon>
        <taxon>Psittacicellaceae</taxon>
        <taxon>Psittacicella</taxon>
    </lineage>
</organism>
<gene>
    <name evidence="1" type="ORF">CKF58_01970</name>
</gene>
<evidence type="ECO:0000313" key="1">
    <source>
        <dbReference type="EMBL" id="RIY39580.1"/>
    </source>
</evidence>
<protein>
    <submittedName>
        <fullName evidence="1">Uncharacterized protein</fullName>
    </submittedName>
</protein>
<accession>A0A3A1YRL3</accession>